<accession>A0A8J6QIR5</accession>
<comment type="caution">
    <text evidence="2">The sequence shown here is derived from an EMBL/GenBank/DDBJ whole genome shotgun (WGS) entry which is preliminary data.</text>
</comment>
<reference evidence="2" key="1">
    <citation type="submission" date="2020-09" db="EMBL/GenBank/DDBJ databases">
        <title>A novel bacterium of genus Neiella, isolated from South China Sea.</title>
        <authorList>
            <person name="Huang H."/>
            <person name="Mo K."/>
            <person name="Hu Y."/>
        </authorList>
    </citation>
    <scope>NUCLEOTIDE SEQUENCE</scope>
    <source>
        <strain evidence="2">HB171785</strain>
    </source>
</reference>
<evidence type="ECO:0000313" key="3">
    <source>
        <dbReference type="Proteomes" id="UP000638014"/>
    </source>
</evidence>
<keyword evidence="1" id="KW-0472">Membrane</keyword>
<evidence type="ECO:0000313" key="2">
    <source>
        <dbReference type="EMBL" id="MBD1389498.1"/>
    </source>
</evidence>
<protein>
    <submittedName>
        <fullName evidence="2">Uncharacterized protein</fullName>
    </submittedName>
</protein>
<name>A0A8J6QIR5_9GAMM</name>
<keyword evidence="1" id="KW-1133">Transmembrane helix</keyword>
<sequence>MLATNTFVLSFPWFAVLSAVGVLVTEMFTYLLLYPFEHNNSAPSAGDAPKQIDSSDLTDNQYLRRYVRCGYISIIIILFTISYVL</sequence>
<organism evidence="2 3">
    <name type="scientific">Neiella litorisoli</name>
    <dbReference type="NCBI Taxonomy" id="2771431"/>
    <lineage>
        <taxon>Bacteria</taxon>
        <taxon>Pseudomonadati</taxon>
        <taxon>Pseudomonadota</taxon>
        <taxon>Gammaproteobacteria</taxon>
        <taxon>Alteromonadales</taxon>
        <taxon>Echinimonadaceae</taxon>
        <taxon>Neiella</taxon>
    </lineage>
</organism>
<feature type="transmembrane region" description="Helical" evidence="1">
    <location>
        <begin position="12"/>
        <end position="33"/>
    </location>
</feature>
<dbReference type="Proteomes" id="UP000638014">
    <property type="component" value="Unassembled WGS sequence"/>
</dbReference>
<keyword evidence="3" id="KW-1185">Reference proteome</keyword>
<dbReference type="RefSeq" id="WP_191144604.1">
    <property type="nucleotide sequence ID" value="NZ_JACXAF010000009.1"/>
</dbReference>
<evidence type="ECO:0000256" key="1">
    <source>
        <dbReference type="SAM" id="Phobius"/>
    </source>
</evidence>
<dbReference type="AlphaFoldDB" id="A0A8J6QIR5"/>
<feature type="transmembrane region" description="Helical" evidence="1">
    <location>
        <begin position="66"/>
        <end position="84"/>
    </location>
</feature>
<keyword evidence="1" id="KW-0812">Transmembrane</keyword>
<dbReference type="EMBL" id="JACXAF010000009">
    <property type="protein sequence ID" value="MBD1389498.1"/>
    <property type="molecule type" value="Genomic_DNA"/>
</dbReference>
<gene>
    <name evidence="2" type="ORF">IC617_08665</name>
</gene>
<proteinExistence type="predicted"/>